<dbReference type="EMBL" id="CASHTH010004116">
    <property type="protein sequence ID" value="CAI8053713.1"/>
    <property type="molecule type" value="Genomic_DNA"/>
</dbReference>
<keyword evidence="1" id="KW-0732">Signal</keyword>
<reference evidence="2" key="1">
    <citation type="submission" date="2023-03" db="EMBL/GenBank/DDBJ databases">
        <authorList>
            <person name="Steffen K."/>
            <person name="Cardenas P."/>
        </authorList>
    </citation>
    <scope>NUCLEOTIDE SEQUENCE</scope>
</reference>
<evidence type="ECO:0000313" key="3">
    <source>
        <dbReference type="Proteomes" id="UP001174909"/>
    </source>
</evidence>
<protein>
    <submittedName>
        <fullName evidence="2">Uncharacterized protein</fullName>
    </submittedName>
</protein>
<feature type="signal peptide" evidence="1">
    <location>
        <begin position="1"/>
        <end position="22"/>
    </location>
</feature>
<evidence type="ECO:0000313" key="2">
    <source>
        <dbReference type="EMBL" id="CAI8053713.1"/>
    </source>
</evidence>
<accession>A0AA35TSL7</accession>
<gene>
    <name evidence="2" type="ORF">GBAR_LOCUS29358</name>
</gene>
<organism evidence="2 3">
    <name type="scientific">Geodia barretti</name>
    <name type="common">Barrett's horny sponge</name>
    <dbReference type="NCBI Taxonomy" id="519541"/>
    <lineage>
        <taxon>Eukaryota</taxon>
        <taxon>Metazoa</taxon>
        <taxon>Porifera</taxon>
        <taxon>Demospongiae</taxon>
        <taxon>Heteroscleromorpha</taxon>
        <taxon>Tetractinellida</taxon>
        <taxon>Astrophorina</taxon>
        <taxon>Geodiidae</taxon>
        <taxon>Geodia</taxon>
    </lineage>
</organism>
<dbReference type="Proteomes" id="UP001174909">
    <property type="component" value="Unassembled WGS sequence"/>
</dbReference>
<feature type="chain" id="PRO_5041337655" evidence="1">
    <location>
        <begin position="23"/>
        <end position="48"/>
    </location>
</feature>
<comment type="caution">
    <text evidence="2">The sequence shown here is derived from an EMBL/GenBank/DDBJ whole genome shotgun (WGS) entry which is preliminary data.</text>
</comment>
<evidence type="ECO:0000256" key="1">
    <source>
        <dbReference type="SAM" id="SignalP"/>
    </source>
</evidence>
<proteinExistence type="predicted"/>
<dbReference type="AlphaFoldDB" id="A0AA35TSL7"/>
<sequence>MTLSLHCPITCLTCACVWCVWSKQCTCECAKGWGTRSSINLVLHFLTN</sequence>
<keyword evidence="3" id="KW-1185">Reference proteome</keyword>
<name>A0AA35TSL7_GEOBA</name>